<proteinExistence type="predicted"/>
<organism evidence="2">
    <name type="scientific">Timema bartmani</name>
    <dbReference type="NCBI Taxonomy" id="61472"/>
    <lineage>
        <taxon>Eukaryota</taxon>
        <taxon>Metazoa</taxon>
        <taxon>Ecdysozoa</taxon>
        <taxon>Arthropoda</taxon>
        <taxon>Hexapoda</taxon>
        <taxon>Insecta</taxon>
        <taxon>Pterygota</taxon>
        <taxon>Neoptera</taxon>
        <taxon>Polyneoptera</taxon>
        <taxon>Phasmatodea</taxon>
        <taxon>Timematodea</taxon>
        <taxon>Timematoidea</taxon>
        <taxon>Timematidae</taxon>
        <taxon>Timema</taxon>
    </lineage>
</organism>
<keyword evidence="1" id="KW-0812">Transmembrane</keyword>
<dbReference type="AlphaFoldDB" id="A0A7R9F904"/>
<dbReference type="EMBL" id="OD571246">
    <property type="protein sequence ID" value="CAD7449170.1"/>
    <property type="molecule type" value="Genomic_DNA"/>
</dbReference>
<reference evidence="2" key="1">
    <citation type="submission" date="2020-11" db="EMBL/GenBank/DDBJ databases">
        <authorList>
            <person name="Tran Van P."/>
        </authorList>
    </citation>
    <scope>NUCLEOTIDE SEQUENCE</scope>
</reference>
<keyword evidence="1" id="KW-1133">Transmembrane helix</keyword>
<evidence type="ECO:0000313" key="2">
    <source>
        <dbReference type="EMBL" id="CAD7449170.1"/>
    </source>
</evidence>
<name>A0A7R9F904_9NEOP</name>
<evidence type="ECO:0000256" key="1">
    <source>
        <dbReference type="SAM" id="Phobius"/>
    </source>
</evidence>
<feature type="transmembrane region" description="Helical" evidence="1">
    <location>
        <begin position="52"/>
        <end position="71"/>
    </location>
</feature>
<protein>
    <submittedName>
        <fullName evidence="2">Uncharacterized protein</fullName>
    </submittedName>
</protein>
<keyword evidence="1" id="KW-0472">Membrane</keyword>
<sequence>MFFVVSQNSLSSDKAPFGNGRLHYNIDALDRRATCVGDNSSMLDSAQNKHDHVFGLFNFLVYAAGDYFLFVEWKRSGTN</sequence>
<gene>
    <name evidence="2" type="ORF">TBIB3V08_LOCUS11449</name>
</gene>
<accession>A0A7R9F904</accession>